<feature type="region of interest" description="Disordered" evidence="1">
    <location>
        <begin position="201"/>
        <end position="242"/>
    </location>
</feature>
<evidence type="ECO:0000256" key="1">
    <source>
        <dbReference type="SAM" id="MobiDB-lite"/>
    </source>
</evidence>
<evidence type="ECO:0008006" key="4">
    <source>
        <dbReference type="Google" id="ProtNLM"/>
    </source>
</evidence>
<feature type="compositionally biased region" description="Basic and acidic residues" evidence="1">
    <location>
        <begin position="163"/>
        <end position="175"/>
    </location>
</feature>
<accession>A0A1E7K836</accession>
<dbReference type="Proteomes" id="UP000175829">
    <property type="component" value="Unassembled WGS sequence"/>
</dbReference>
<dbReference type="RefSeq" id="WP_069992688.1">
    <property type="nucleotide sequence ID" value="NZ_LJGV01000022.1"/>
</dbReference>
<feature type="compositionally biased region" description="Basic and acidic residues" evidence="1">
    <location>
        <begin position="203"/>
        <end position="218"/>
    </location>
</feature>
<dbReference type="AlphaFoldDB" id="A0A1E7K836"/>
<dbReference type="EMBL" id="LJGV01000022">
    <property type="protein sequence ID" value="OEV00088.1"/>
    <property type="molecule type" value="Genomic_DNA"/>
</dbReference>
<sequence>MSLMPSPTAARPRRRALLAGVLGATGTAFGVPLLAACTGGEAAQDADGAGAQAARRLRSGAARDSEHLLARYDGTAEVHPALAAPLRPLREEIVRHVRVLRGGESGTRSPSPGGRGTRRPSDAPGADRSAQPGGRESTSERPPSPDTASVPKSPAAALAALARAERELADTRTRALDGAPPELARLLASVAACGSAHGYLLDQRGKDAGSGDDGKSTADDGGSADDGMADEAGPRREGAAEG</sequence>
<evidence type="ECO:0000313" key="3">
    <source>
        <dbReference type="Proteomes" id="UP000175829"/>
    </source>
</evidence>
<protein>
    <recommendedName>
        <fullName evidence="4">Lipoprotein</fullName>
    </recommendedName>
</protein>
<name>A0A1E7K836_9ACTN</name>
<reference evidence="2 3" key="1">
    <citation type="journal article" date="2016" name="Front. Microbiol.">
        <title>Comparative Genomics Analysis of Streptomyces Species Reveals Their Adaptation to the Marine Environment and Their Diversity at the Genomic Level.</title>
        <authorList>
            <person name="Tian X."/>
            <person name="Zhang Z."/>
            <person name="Yang T."/>
            <person name="Chen M."/>
            <person name="Li J."/>
            <person name="Chen F."/>
            <person name="Yang J."/>
            <person name="Li W."/>
            <person name="Zhang B."/>
            <person name="Zhang Z."/>
            <person name="Wu J."/>
            <person name="Zhang C."/>
            <person name="Long L."/>
            <person name="Xiao J."/>
        </authorList>
    </citation>
    <scope>NUCLEOTIDE SEQUENCE [LARGE SCALE GENOMIC DNA]</scope>
    <source>
        <strain evidence="2 3">SCSIO M10379</strain>
    </source>
</reference>
<gene>
    <name evidence="2" type="ORF">AN217_22305</name>
</gene>
<organism evidence="2 3">
    <name type="scientific">Streptomyces qinglanensis</name>
    <dbReference type="NCBI Taxonomy" id="943816"/>
    <lineage>
        <taxon>Bacteria</taxon>
        <taxon>Bacillati</taxon>
        <taxon>Actinomycetota</taxon>
        <taxon>Actinomycetes</taxon>
        <taxon>Kitasatosporales</taxon>
        <taxon>Streptomycetaceae</taxon>
        <taxon>Streptomyces</taxon>
    </lineage>
</organism>
<dbReference type="PATRIC" id="fig|943816.4.peg.4008"/>
<feature type="region of interest" description="Disordered" evidence="1">
    <location>
        <begin position="98"/>
        <end position="178"/>
    </location>
</feature>
<proteinExistence type="predicted"/>
<comment type="caution">
    <text evidence="2">The sequence shown here is derived from an EMBL/GenBank/DDBJ whole genome shotgun (WGS) entry which is preliminary data.</text>
</comment>
<feature type="compositionally biased region" description="Basic and acidic residues" evidence="1">
    <location>
        <begin position="232"/>
        <end position="242"/>
    </location>
</feature>
<evidence type="ECO:0000313" key="2">
    <source>
        <dbReference type="EMBL" id="OEV00088.1"/>
    </source>
</evidence>